<dbReference type="AlphaFoldDB" id="A0A1B6K567"/>
<dbReference type="EMBL" id="GECU01001152">
    <property type="protein sequence ID" value="JAT06555.1"/>
    <property type="molecule type" value="Transcribed_RNA"/>
</dbReference>
<gene>
    <name evidence="2" type="ORF">g.206</name>
    <name evidence="3" type="ORF">g.207</name>
</gene>
<accession>A0A1B6K567</accession>
<feature type="region of interest" description="Disordered" evidence="1">
    <location>
        <begin position="108"/>
        <end position="162"/>
    </location>
</feature>
<feature type="non-terminal residue" evidence="3">
    <location>
        <position position="162"/>
    </location>
</feature>
<proteinExistence type="predicted"/>
<reference evidence="3" key="1">
    <citation type="submission" date="2015-11" db="EMBL/GenBank/DDBJ databases">
        <title>De novo transcriptome assembly of four potential Pierce s Disease insect vectors from Arizona vineyards.</title>
        <authorList>
            <person name="Tassone E.E."/>
        </authorList>
    </citation>
    <scope>NUCLEOTIDE SEQUENCE</scope>
</reference>
<sequence>LKSTDRIISSFPIIKEDNRHLNHKSGKVRNNSRDLTTVVASENQPAVGNSRSITVWPANPVANMISSTNKEKNQNIVKAVVSNGIGNKGTTVGLVDCVELSETLDMEQGNQEKEHVNSNEHFTEVKYRKRNPNALQSSNNNRPAKTTNKKPMFLMGRASVNK</sequence>
<evidence type="ECO:0000256" key="1">
    <source>
        <dbReference type="SAM" id="MobiDB-lite"/>
    </source>
</evidence>
<dbReference type="EMBL" id="GECU01028579">
    <property type="protein sequence ID" value="JAS79127.1"/>
    <property type="molecule type" value="Transcribed_RNA"/>
</dbReference>
<feature type="compositionally biased region" description="Basic and acidic residues" evidence="1">
    <location>
        <begin position="110"/>
        <end position="126"/>
    </location>
</feature>
<feature type="non-terminal residue" evidence="3">
    <location>
        <position position="1"/>
    </location>
</feature>
<feature type="compositionally biased region" description="Polar residues" evidence="1">
    <location>
        <begin position="133"/>
        <end position="146"/>
    </location>
</feature>
<organism evidence="3">
    <name type="scientific">Homalodisca liturata</name>
    <dbReference type="NCBI Taxonomy" id="320908"/>
    <lineage>
        <taxon>Eukaryota</taxon>
        <taxon>Metazoa</taxon>
        <taxon>Ecdysozoa</taxon>
        <taxon>Arthropoda</taxon>
        <taxon>Hexapoda</taxon>
        <taxon>Insecta</taxon>
        <taxon>Pterygota</taxon>
        <taxon>Neoptera</taxon>
        <taxon>Paraneoptera</taxon>
        <taxon>Hemiptera</taxon>
        <taxon>Auchenorrhyncha</taxon>
        <taxon>Membracoidea</taxon>
        <taxon>Cicadellidae</taxon>
        <taxon>Cicadellinae</taxon>
        <taxon>Proconiini</taxon>
        <taxon>Homalodisca</taxon>
    </lineage>
</organism>
<protein>
    <submittedName>
        <fullName evidence="3">Uncharacterized protein</fullName>
    </submittedName>
</protein>
<evidence type="ECO:0000313" key="3">
    <source>
        <dbReference type="EMBL" id="JAT06555.1"/>
    </source>
</evidence>
<evidence type="ECO:0000313" key="2">
    <source>
        <dbReference type="EMBL" id="JAS79127.1"/>
    </source>
</evidence>
<name>A0A1B6K567_9HEMI</name>